<reference evidence="1 2" key="1">
    <citation type="journal article" date="2020" name="ISME J.">
        <title>Uncovering the hidden diversity of litter-decomposition mechanisms in mushroom-forming fungi.</title>
        <authorList>
            <person name="Floudas D."/>
            <person name="Bentzer J."/>
            <person name="Ahren D."/>
            <person name="Johansson T."/>
            <person name="Persson P."/>
            <person name="Tunlid A."/>
        </authorList>
    </citation>
    <scope>NUCLEOTIDE SEQUENCE [LARGE SCALE GENOMIC DNA]</scope>
    <source>
        <strain evidence="1 2">CBS 406.79</strain>
    </source>
</reference>
<name>A0A8H5MGP4_9AGAR</name>
<gene>
    <name evidence="1" type="ORF">D9757_000690</name>
</gene>
<comment type="caution">
    <text evidence="1">The sequence shown here is derived from an EMBL/GenBank/DDBJ whole genome shotgun (WGS) entry which is preliminary data.</text>
</comment>
<evidence type="ECO:0000313" key="1">
    <source>
        <dbReference type="EMBL" id="KAF5393398.1"/>
    </source>
</evidence>
<organism evidence="1 2">
    <name type="scientific">Collybiopsis confluens</name>
    <dbReference type="NCBI Taxonomy" id="2823264"/>
    <lineage>
        <taxon>Eukaryota</taxon>
        <taxon>Fungi</taxon>
        <taxon>Dikarya</taxon>
        <taxon>Basidiomycota</taxon>
        <taxon>Agaricomycotina</taxon>
        <taxon>Agaricomycetes</taxon>
        <taxon>Agaricomycetidae</taxon>
        <taxon>Agaricales</taxon>
        <taxon>Marasmiineae</taxon>
        <taxon>Omphalotaceae</taxon>
        <taxon>Collybiopsis</taxon>
    </lineage>
</organism>
<dbReference type="EMBL" id="JAACJN010000002">
    <property type="protein sequence ID" value="KAF5393398.1"/>
    <property type="molecule type" value="Genomic_DNA"/>
</dbReference>
<dbReference type="OrthoDB" id="3258172at2759"/>
<dbReference type="AlphaFoldDB" id="A0A8H5MGP4"/>
<sequence length="92" mass="10045">MDYAAPTQLASVDDSLAGHKLELSGKMMSYDPETGFVLLWDKDDALLVDVALCLDRGANTWIQTKFVSLTVIGHLEKCLASVAIDRNSLHPP</sequence>
<keyword evidence="2" id="KW-1185">Reference proteome</keyword>
<dbReference type="Proteomes" id="UP000518752">
    <property type="component" value="Unassembled WGS sequence"/>
</dbReference>
<evidence type="ECO:0000313" key="2">
    <source>
        <dbReference type="Proteomes" id="UP000518752"/>
    </source>
</evidence>
<protein>
    <submittedName>
        <fullName evidence="1">Uncharacterized protein</fullName>
    </submittedName>
</protein>
<proteinExistence type="predicted"/>
<accession>A0A8H5MGP4</accession>